<sequence length="135" mass="15355">MPYRAEISQNETCLIETTEWHYRTSEIFVTERRKQDATCVAADGVSAGSRVEPSWWLDWTTASRQSVSVVGAAPTLKLASADLYAHRENTPKTFEQIGIGQVCRAPIITHINRRLTINRYNCPLLRYFIPSGHME</sequence>
<proteinExistence type="predicted"/>
<organism evidence="1 2">
    <name type="scientific">Porphyridium purpureum</name>
    <name type="common">Red alga</name>
    <name type="synonym">Porphyridium cruentum</name>
    <dbReference type="NCBI Taxonomy" id="35688"/>
    <lineage>
        <taxon>Eukaryota</taxon>
        <taxon>Rhodophyta</taxon>
        <taxon>Bangiophyceae</taxon>
        <taxon>Porphyridiales</taxon>
        <taxon>Porphyridiaceae</taxon>
        <taxon>Porphyridium</taxon>
    </lineage>
</organism>
<dbReference type="EMBL" id="VRMN01000009">
    <property type="protein sequence ID" value="KAA8492546.1"/>
    <property type="molecule type" value="Genomic_DNA"/>
</dbReference>
<name>A0A5J4YM87_PORPP</name>
<dbReference type="AlphaFoldDB" id="A0A5J4YM87"/>
<accession>A0A5J4YM87</accession>
<dbReference type="Proteomes" id="UP000324585">
    <property type="component" value="Unassembled WGS sequence"/>
</dbReference>
<evidence type="ECO:0000313" key="2">
    <source>
        <dbReference type="Proteomes" id="UP000324585"/>
    </source>
</evidence>
<keyword evidence="2" id="KW-1185">Reference proteome</keyword>
<reference evidence="2" key="1">
    <citation type="journal article" date="2019" name="Nat. Commun.">
        <title>Expansion of phycobilisome linker gene families in mesophilic red algae.</title>
        <authorList>
            <person name="Lee J."/>
            <person name="Kim D."/>
            <person name="Bhattacharya D."/>
            <person name="Yoon H.S."/>
        </authorList>
    </citation>
    <scope>NUCLEOTIDE SEQUENCE [LARGE SCALE GENOMIC DNA]</scope>
    <source>
        <strain evidence="2">CCMP 1328</strain>
    </source>
</reference>
<protein>
    <submittedName>
        <fullName evidence="1">Uncharacterized protein</fullName>
    </submittedName>
</protein>
<gene>
    <name evidence="1" type="ORF">FVE85_8053</name>
</gene>
<evidence type="ECO:0000313" key="1">
    <source>
        <dbReference type="EMBL" id="KAA8492546.1"/>
    </source>
</evidence>
<comment type="caution">
    <text evidence="1">The sequence shown here is derived from an EMBL/GenBank/DDBJ whole genome shotgun (WGS) entry which is preliminary data.</text>
</comment>